<dbReference type="SUPFAM" id="SSF81891">
    <property type="entry name" value="Poly A polymerase C-terminal region-like"/>
    <property type="match status" value="1"/>
</dbReference>
<evidence type="ECO:0000259" key="13">
    <source>
        <dbReference type="Pfam" id="PF12627"/>
    </source>
</evidence>
<feature type="binding site" evidence="11">
    <location>
        <position position="168"/>
    </location>
    <ligand>
        <name>ATP</name>
        <dbReference type="ChEBI" id="CHEBI:30616"/>
    </ligand>
</feature>
<keyword evidence="7 11" id="KW-0692">RNA repair</keyword>
<accession>A0A437SY29</accession>
<proteinExistence type="inferred from homology"/>
<feature type="binding site" evidence="11">
    <location>
        <position position="165"/>
    </location>
    <ligand>
        <name>ATP</name>
        <dbReference type="ChEBI" id="CHEBI:30616"/>
    </ligand>
</feature>
<keyword evidence="5 11" id="KW-0479">Metal-binding</keyword>
<dbReference type="InterPro" id="IPR002646">
    <property type="entry name" value="PolA_pol_head_dom"/>
</dbReference>
<evidence type="ECO:0000256" key="9">
    <source>
        <dbReference type="ARBA" id="ARBA00022842"/>
    </source>
</evidence>
<feature type="binding site" evidence="11">
    <location>
        <position position="116"/>
    </location>
    <ligand>
        <name>CTP</name>
        <dbReference type="ChEBI" id="CHEBI:37563"/>
    </ligand>
</feature>
<dbReference type="HAMAP" id="MF_01263">
    <property type="entry name" value="CCA_bact_type3"/>
    <property type="match status" value="1"/>
</dbReference>
<keyword evidence="9 11" id="KW-0460">Magnesium</keyword>
<dbReference type="Gene3D" id="3.30.460.10">
    <property type="entry name" value="Beta Polymerase, domain 2"/>
    <property type="match status" value="1"/>
</dbReference>
<evidence type="ECO:0000313" key="15">
    <source>
        <dbReference type="EMBL" id="RVU71825.1"/>
    </source>
</evidence>
<keyword evidence="6 11" id="KW-0547">Nucleotide-binding</keyword>
<feature type="binding site" evidence="11">
    <location>
        <position position="162"/>
    </location>
    <ligand>
        <name>ATP</name>
        <dbReference type="ChEBI" id="CHEBI:30616"/>
    </ligand>
</feature>
<dbReference type="CDD" id="cd05398">
    <property type="entry name" value="NT_ClassII-CCAase"/>
    <property type="match status" value="1"/>
</dbReference>
<organism evidence="15 16">
    <name type="scientific">Lactobacillus xujianguonis</name>
    <dbReference type="NCBI Taxonomy" id="2495899"/>
    <lineage>
        <taxon>Bacteria</taxon>
        <taxon>Bacillati</taxon>
        <taxon>Bacillota</taxon>
        <taxon>Bacilli</taxon>
        <taxon>Lactobacillales</taxon>
        <taxon>Lactobacillaceae</taxon>
        <taxon>Lactobacillus</taxon>
    </lineage>
</organism>
<evidence type="ECO:0000256" key="8">
    <source>
        <dbReference type="ARBA" id="ARBA00022840"/>
    </source>
</evidence>
<sequence length="397" mass="44967">MKITKLPNVFLAAMPVLKTLEAGGFEAYFVGGSVRDVLLGRHIHDVDIATSAYPEEVKELFEKSIDTGIKHGTVTVLYQGESYEITTFRTESGYQDFRRPDHVTFVQNLDEDLKRRDFTINALAMNTDGEIIDLFVGLADLKHKLIKAVGDPEQRFHEDALRMMRAVRFMSQLKFSLEEKTEQAIADHHQLLKKISVERIRDEFVKMGLGADARAAFQIFLDTQLSEEVPDFAGKKEQLAVFPKLQFSPTMETSLWSIIIILLGMQDNQIGKFMRDWKNSNAMTEEVERIVNFFDIMSSHTPTDYELFEVGKKTLLNTIDVAHILGQPVDSNALVDRYLALPIKNNSELAIDGRFLIKKGIKPGPQLGELLTKIKKAVINGDLDNTEEAIAEFLEKQ</sequence>
<evidence type="ECO:0000256" key="11">
    <source>
        <dbReference type="HAMAP-Rule" id="MF_01263"/>
    </source>
</evidence>
<dbReference type="Pfam" id="PF12627">
    <property type="entry name" value="PolyA_pol_RNAbd"/>
    <property type="match status" value="1"/>
</dbReference>
<feature type="binding site" evidence="11">
    <location>
        <position position="32"/>
    </location>
    <ligand>
        <name>ATP</name>
        <dbReference type="ChEBI" id="CHEBI:30616"/>
    </ligand>
</feature>
<dbReference type="Gene3D" id="1.20.58.560">
    <property type="match status" value="1"/>
</dbReference>
<keyword evidence="8 11" id="KW-0067">ATP-binding</keyword>
<dbReference type="Gene3D" id="1.10.3090.10">
    <property type="entry name" value="cca-adding enzyme, domain 2"/>
    <property type="match status" value="1"/>
</dbReference>
<comment type="similarity">
    <text evidence="11">Belongs to the tRNA nucleotidyltransferase/poly(A) polymerase family. Bacterial CCA-adding enzyme type 3 subfamily.</text>
</comment>
<evidence type="ECO:0000256" key="3">
    <source>
        <dbReference type="ARBA" id="ARBA00022694"/>
    </source>
</evidence>
<keyword evidence="16" id="KW-1185">Reference proteome</keyword>
<evidence type="ECO:0000259" key="14">
    <source>
        <dbReference type="Pfam" id="PF13735"/>
    </source>
</evidence>
<evidence type="ECO:0000259" key="12">
    <source>
        <dbReference type="Pfam" id="PF01743"/>
    </source>
</evidence>
<feature type="binding site" evidence="11">
    <location>
        <position position="159"/>
    </location>
    <ligand>
        <name>CTP</name>
        <dbReference type="ChEBI" id="CHEBI:37563"/>
    </ligand>
</feature>
<feature type="domain" description="Poly A polymerase head" evidence="12">
    <location>
        <begin position="27"/>
        <end position="146"/>
    </location>
</feature>
<gene>
    <name evidence="11" type="primary">cca</name>
    <name evidence="15" type="ORF">EJK17_00690</name>
</gene>
<comment type="cofactor">
    <cofactor evidence="1 11">
        <name>Mg(2+)</name>
        <dbReference type="ChEBI" id="CHEBI:18420"/>
    </cofactor>
</comment>
<feature type="binding site" evidence="11">
    <location>
        <position position="116"/>
    </location>
    <ligand>
        <name>ATP</name>
        <dbReference type="ChEBI" id="CHEBI:30616"/>
    </ligand>
</feature>
<evidence type="ECO:0000256" key="10">
    <source>
        <dbReference type="ARBA" id="ARBA00022884"/>
    </source>
</evidence>
<comment type="subunit">
    <text evidence="11">Homodimer.</text>
</comment>
<keyword evidence="4 11" id="KW-0548">Nucleotidyltransferase</keyword>
<dbReference type="GO" id="GO:0160016">
    <property type="term" value="F:CCACCA tRNA nucleotidyltransferase activity"/>
    <property type="evidence" value="ECO:0007669"/>
    <property type="project" value="RHEA"/>
</dbReference>
<dbReference type="EMBL" id="RXIA01000001">
    <property type="protein sequence ID" value="RVU71825.1"/>
    <property type="molecule type" value="Genomic_DNA"/>
</dbReference>
<reference evidence="15 16" key="1">
    <citation type="submission" date="2018-12" db="EMBL/GenBank/DDBJ databases">
        <authorList>
            <person name="Meng J."/>
        </authorList>
    </citation>
    <scope>NUCLEOTIDE SEQUENCE [LARGE SCALE GENOMIC DNA]</scope>
    <source>
        <strain evidence="15 16">HT111-2</strain>
    </source>
</reference>
<feature type="binding site" evidence="11">
    <location>
        <position position="35"/>
    </location>
    <ligand>
        <name>CTP</name>
        <dbReference type="ChEBI" id="CHEBI:37563"/>
    </ligand>
</feature>
<keyword evidence="10 11" id="KW-0694">RNA-binding</keyword>
<dbReference type="Pfam" id="PF13735">
    <property type="entry name" value="tRNA_NucTran2_2"/>
    <property type="match status" value="1"/>
</dbReference>
<evidence type="ECO:0000256" key="1">
    <source>
        <dbReference type="ARBA" id="ARBA00001946"/>
    </source>
</evidence>
<dbReference type="PANTHER" id="PTHR46173">
    <property type="entry name" value="CCA TRNA NUCLEOTIDYLTRANSFERASE 1, MITOCHONDRIAL"/>
    <property type="match status" value="1"/>
</dbReference>
<comment type="catalytic activity">
    <reaction evidence="11">
        <text>a tRNA with a 3' CCA end + 2 CTP + ATP = a tRNA with a 3' CCACCA end + 3 diphosphate</text>
        <dbReference type="Rhea" id="RHEA:76235"/>
        <dbReference type="Rhea" id="RHEA-COMP:10468"/>
        <dbReference type="Rhea" id="RHEA-COMP:18655"/>
        <dbReference type="ChEBI" id="CHEBI:30616"/>
        <dbReference type="ChEBI" id="CHEBI:33019"/>
        <dbReference type="ChEBI" id="CHEBI:37563"/>
        <dbReference type="ChEBI" id="CHEBI:83071"/>
        <dbReference type="ChEBI" id="CHEBI:195187"/>
    </reaction>
</comment>
<feature type="binding site" evidence="11">
    <location>
        <position position="165"/>
    </location>
    <ligand>
        <name>CTP</name>
        <dbReference type="ChEBI" id="CHEBI:37563"/>
    </ligand>
</feature>
<dbReference type="AlphaFoldDB" id="A0A437SY29"/>
<dbReference type="InterPro" id="IPR043519">
    <property type="entry name" value="NT_sf"/>
</dbReference>
<dbReference type="InterPro" id="IPR023068">
    <property type="entry name" value="CCA-adding_enz_firmicutes"/>
</dbReference>
<evidence type="ECO:0000256" key="6">
    <source>
        <dbReference type="ARBA" id="ARBA00022741"/>
    </source>
</evidence>
<dbReference type="SUPFAM" id="SSF81301">
    <property type="entry name" value="Nucleotidyltransferase"/>
    <property type="match status" value="1"/>
</dbReference>
<dbReference type="RefSeq" id="WP_103661850.1">
    <property type="nucleotide sequence ID" value="NZ_ML136871.1"/>
</dbReference>
<evidence type="ECO:0000256" key="5">
    <source>
        <dbReference type="ARBA" id="ARBA00022723"/>
    </source>
</evidence>
<dbReference type="PANTHER" id="PTHR46173:SF1">
    <property type="entry name" value="CCA TRNA NUCLEOTIDYLTRANSFERASE 1, MITOCHONDRIAL"/>
    <property type="match status" value="1"/>
</dbReference>
<feature type="binding site" evidence="11">
    <location>
        <position position="162"/>
    </location>
    <ligand>
        <name>CTP</name>
        <dbReference type="ChEBI" id="CHEBI:37563"/>
    </ligand>
</feature>
<dbReference type="GO" id="GO:0001680">
    <property type="term" value="P:tRNA 3'-terminal CCA addition"/>
    <property type="evidence" value="ECO:0007669"/>
    <property type="project" value="UniProtKB-UniRule"/>
</dbReference>
<dbReference type="GO" id="GO:0042245">
    <property type="term" value="P:RNA repair"/>
    <property type="evidence" value="ECO:0007669"/>
    <property type="project" value="UniProtKB-KW"/>
</dbReference>
<dbReference type="InterPro" id="IPR050264">
    <property type="entry name" value="Bact_CCA-adding_enz_type3_sf"/>
</dbReference>
<comment type="catalytic activity">
    <reaction evidence="11">
        <text>a tRNA precursor + 2 CTP + ATP = a tRNA with a 3' CCA end + 3 diphosphate</text>
        <dbReference type="Rhea" id="RHEA:14433"/>
        <dbReference type="Rhea" id="RHEA-COMP:10465"/>
        <dbReference type="Rhea" id="RHEA-COMP:10468"/>
        <dbReference type="ChEBI" id="CHEBI:30616"/>
        <dbReference type="ChEBI" id="CHEBI:33019"/>
        <dbReference type="ChEBI" id="CHEBI:37563"/>
        <dbReference type="ChEBI" id="CHEBI:74896"/>
        <dbReference type="ChEBI" id="CHEBI:83071"/>
        <dbReference type="EC" id="2.7.7.72"/>
    </reaction>
</comment>
<feature type="domain" description="CCA-adding enzyme C-terminal" evidence="14">
    <location>
        <begin position="249"/>
        <end position="394"/>
    </location>
</feature>
<dbReference type="GO" id="GO:0000049">
    <property type="term" value="F:tRNA binding"/>
    <property type="evidence" value="ECO:0007669"/>
    <property type="project" value="UniProtKB-UniRule"/>
</dbReference>
<feature type="binding site" evidence="11">
    <location>
        <position position="35"/>
    </location>
    <ligand>
        <name>ATP</name>
        <dbReference type="ChEBI" id="CHEBI:30616"/>
    </ligand>
</feature>
<dbReference type="Pfam" id="PF01743">
    <property type="entry name" value="PolyA_pol"/>
    <property type="match status" value="1"/>
</dbReference>
<name>A0A437SY29_9LACO</name>
<dbReference type="InterPro" id="IPR032828">
    <property type="entry name" value="PolyA_RNA-bd"/>
</dbReference>
<feature type="binding site" evidence="11">
    <location>
        <position position="168"/>
    </location>
    <ligand>
        <name>CTP</name>
        <dbReference type="ChEBI" id="CHEBI:37563"/>
    </ligand>
</feature>
<feature type="binding site" evidence="11">
    <location>
        <position position="32"/>
    </location>
    <ligand>
        <name>CTP</name>
        <dbReference type="ChEBI" id="CHEBI:37563"/>
    </ligand>
</feature>
<comment type="function">
    <text evidence="11">Catalyzes the addition and repair of the essential 3'-terminal CCA sequence in tRNAs without using a nucleic acid template. Adds these three nucleotides in the order of C, C, and A to the tRNA nucleotide-73, using CTP and ATP as substrates and producing inorganic pyrophosphate. tRNA 3'-terminal CCA addition is required both for tRNA processing and repair. Also involved in tRNA surveillance by mediating tandem CCA addition to generate a CCACCA at the 3' terminus of unstable tRNAs. While stable tRNAs receive only 3'-terminal CCA, unstable tRNAs are marked with CCACCA and rapidly degraded.</text>
</comment>
<protein>
    <recommendedName>
        <fullName evidence="11">CCA-adding enzyme</fullName>
        <ecNumber evidence="11">2.7.7.72</ecNumber>
    </recommendedName>
    <alternativeName>
        <fullName evidence="11">CCA tRNA nucleotidyltransferase</fullName>
    </alternativeName>
    <alternativeName>
        <fullName evidence="11">tRNA CCA-pyrophosphorylase</fullName>
    </alternativeName>
    <alternativeName>
        <fullName evidence="11">tRNA adenylyl-/cytidylyl- transferase</fullName>
    </alternativeName>
    <alternativeName>
        <fullName evidence="11">tRNA nucleotidyltransferase</fullName>
    </alternativeName>
    <alternativeName>
        <fullName evidence="11">tRNA-NT</fullName>
    </alternativeName>
</protein>
<dbReference type="GO" id="GO:0000287">
    <property type="term" value="F:magnesium ion binding"/>
    <property type="evidence" value="ECO:0007669"/>
    <property type="project" value="UniProtKB-UniRule"/>
</dbReference>
<dbReference type="EC" id="2.7.7.72" evidence="11"/>
<dbReference type="GO" id="GO:0004810">
    <property type="term" value="F:CCA tRNA nucleotidyltransferase activity"/>
    <property type="evidence" value="ECO:0007669"/>
    <property type="project" value="UniProtKB-UniRule"/>
</dbReference>
<evidence type="ECO:0000313" key="16">
    <source>
        <dbReference type="Proteomes" id="UP000288291"/>
    </source>
</evidence>
<evidence type="ECO:0000256" key="4">
    <source>
        <dbReference type="ARBA" id="ARBA00022695"/>
    </source>
</evidence>
<feature type="binding site" evidence="11">
    <location>
        <position position="45"/>
    </location>
    <ligand>
        <name>Mg(2+)</name>
        <dbReference type="ChEBI" id="CHEBI:18420"/>
    </ligand>
</feature>
<evidence type="ECO:0000256" key="7">
    <source>
        <dbReference type="ARBA" id="ARBA00022800"/>
    </source>
</evidence>
<feature type="domain" description="tRNA nucleotidyltransferase/poly(A) polymerase RNA and SrmB- binding" evidence="13">
    <location>
        <begin position="175"/>
        <end position="232"/>
    </location>
</feature>
<feature type="binding site" evidence="11">
    <location>
        <position position="47"/>
    </location>
    <ligand>
        <name>Mg(2+)</name>
        <dbReference type="ChEBI" id="CHEBI:18420"/>
    </ligand>
</feature>
<feature type="binding site" evidence="11">
    <location>
        <position position="159"/>
    </location>
    <ligand>
        <name>ATP</name>
        <dbReference type="ChEBI" id="CHEBI:30616"/>
    </ligand>
</feature>
<keyword evidence="3 11" id="KW-0819">tRNA processing</keyword>
<keyword evidence="2 11" id="KW-0808">Transferase</keyword>
<dbReference type="Gene3D" id="1.10.246.80">
    <property type="match status" value="1"/>
</dbReference>
<dbReference type="GO" id="GO:0005524">
    <property type="term" value="F:ATP binding"/>
    <property type="evidence" value="ECO:0007669"/>
    <property type="project" value="UniProtKB-UniRule"/>
</dbReference>
<comment type="caution">
    <text evidence="15">The sequence shown here is derived from an EMBL/GenBank/DDBJ whole genome shotgun (WGS) entry which is preliminary data.</text>
</comment>
<comment type="miscellaneous">
    <text evidence="11">A single active site specifically recognizes both ATP and CTP and is responsible for their addition.</text>
</comment>
<dbReference type="NCBIfam" id="NF009814">
    <property type="entry name" value="PRK13299.1"/>
    <property type="match status" value="1"/>
</dbReference>
<dbReference type="Proteomes" id="UP000288291">
    <property type="component" value="Unassembled WGS sequence"/>
</dbReference>
<evidence type="ECO:0000256" key="2">
    <source>
        <dbReference type="ARBA" id="ARBA00022679"/>
    </source>
</evidence>
<dbReference type="InterPro" id="IPR032810">
    <property type="entry name" value="CCA-adding_enz_C"/>
</dbReference>